<name>A0A448WJQ9_9PLAT</name>
<reference evidence="1" key="1">
    <citation type="submission" date="2018-11" db="EMBL/GenBank/DDBJ databases">
        <authorList>
            <consortium name="Pathogen Informatics"/>
        </authorList>
    </citation>
    <scope>NUCLEOTIDE SEQUENCE</scope>
</reference>
<protein>
    <submittedName>
        <fullName evidence="1">Uncharacterized protein</fullName>
    </submittedName>
</protein>
<sequence>MQSSSLALSQSLSCSVKSVCSISRSPISLDSYLHICPTRSDICPHLRLGEQFEAQASECRDHPFATWTMSLVQPTYPQPTSSGPRRVYPVSIPNTKSMNCYALITCVLTHKYCRTACFG</sequence>
<proteinExistence type="predicted"/>
<organism evidence="1 2">
    <name type="scientific">Protopolystoma xenopodis</name>
    <dbReference type="NCBI Taxonomy" id="117903"/>
    <lineage>
        <taxon>Eukaryota</taxon>
        <taxon>Metazoa</taxon>
        <taxon>Spiralia</taxon>
        <taxon>Lophotrochozoa</taxon>
        <taxon>Platyhelminthes</taxon>
        <taxon>Monogenea</taxon>
        <taxon>Polyopisthocotylea</taxon>
        <taxon>Polystomatidea</taxon>
        <taxon>Polystomatidae</taxon>
        <taxon>Protopolystoma</taxon>
    </lineage>
</organism>
<keyword evidence="2" id="KW-1185">Reference proteome</keyword>
<evidence type="ECO:0000313" key="2">
    <source>
        <dbReference type="Proteomes" id="UP000784294"/>
    </source>
</evidence>
<accession>A0A448WJQ9</accession>
<dbReference type="Proteomes" id="UP000784294">
    <property type="component" value="Unassembled WGS sequence"/>
</dbReference>
<evidence type="ECO:0000313" key="1">
    <source>
        <dbReference type="EMBL" id="VEL13354.1"/>
    </source>
</evidence>
<comment type="caution">
    <text evidence="1">The sequence shown here is derived from an EMBL/GenBank/DDBJ whole genome shotgun (WGS) entry which is preliminary data.</text>
</comment>
<dbReference type="AlphaFoldDB" id="A0A448WJQ9"/>
<dbReference type="EMBL" id="CAAALY010017530">
    <property type="protein sequence ID" value="VEL13354.1"/>
    <property type="molecule type" value="Genomic_DNA"/>
</dbReference>
<gene>
    <name evidence="1" type="ORF">PXEA_LOCUS6794</name>
</gene>